<reference evidence="2" key="1">
    <citation type="submission" date="2020-05" db="EMBL/GenBank/DDBJ databases">
        <authorList>
            <person name="Chiriac C."/>
            <person name="Salcher M."/>
            <person name="Ghai R."/>
            <person name="Kavagutti S V."/>
        </authorList>
    </citation>
    <scope>NUCLEOTIDE SEQUENCE</scope>
</reference>
<evidence type="ECO:0000259" key="1">
    <source>
        <dbReference type="PROSITE" id="PS50801"/>
    </source>
</evidence>
<dbReference type="Gene3D" id="3.30.750.24">
    <property type="entry name" value="STAS domain"/>
    <property type="match status" value="1"/>
</dbReference>
<feature type="domain" description="STAS" evidence="1">
    <location>
        <begin position="22"/>
        <end position="100"/>
    </location>
</feature>
<organism evidence="2">
    <name type="scientific">freshwater metagenome</name>
    <dbReference type="NCBI Taxonomy" id="449393"/>
    <lineage>
        <taxon>unclassified sequences</taxon>
        <taxon>metagenomes</taxon>
        <taxon>ecological metagenomes</taxon>
    </lineage>
</organism>
<name>A0A6J7GC30_9ZZZZ</name>
<sequence length="100" mass="10532">MLGSVIGMQLSSSIIRDGSQSVLIFAGEIDLATVPECSDMLNKFVDDHAGSDVAVDMRHVTALDDTGVGVILGAVARARTAGSQLALVIDDQHMRARFGF</sequence>
<dbReference type="SUPFAM" id="SSF52091">
    <property type="entry name" value="SpoIIaa-like"/>
    <property type="match status" value="1"/>
</dbReference>
<dbReference type="Pfam" id="PF13466">
    <property type="entry name" value="STAS_2"/>
    <property type="match status" value="1"/>
</dbReference>
<dbReference type="EMBL" id="CAFBMJ010000057">
    <property type="protein sequence ID" value="CAB4904404.1"/>
    <property type="molecule type" value="Genomic_DNA"/>
</dbReference>
<dbReference type="InterPro" id="IPR036513">
    <property type="entry name" value="STAS_dom_sf"/>
</dbReference>
<protein>
    <submittedName>
        <fullName evidence="2">Unannotated protein</fullName>
    </submittedName>
</protein>
<proteinExistence type="predicted"/>
<gene>
    <name evidence="2" type="ORF">UFOPK3573_00829</name>
</gene>
<dbReference type="AlphaFoldDB" id="A0A6J7GC30"/>
<dbReference type="InterPro" id="IPR058548">
    <property type="entry name" value="MlaB-like_STAS"/>
</dbReference>
<accession>A0A6J7GC30</accession>
<dbReference type="PROSITE" id="PS50801">
    <property type="entry name" value="STAS"/>
    <property type="match status" value="1"/>
</dbReference>
<dbReference type="InterPro" id="IPR002645">
    <property type="entry name" value="STAS_dom"/>
</dbReference>
<dbReference type="CDD" id="cd07043">
    <property type="entry name" value="STAS_anti-anti-sigma_factors"/>
    <property type="match status" value="1"/>
</dbReference>
<evidence type="ECO:0000313" key="2">
    <source>
        <dbReference type="EMBL" id="CAB4904404.1"/>
    </source>
</evidence>